<dbReference type="Pfam" id="PF03466">
    <property type="entry name" value="LysR_substrate"/>
    <property type="match status" value="1"/>
</dbReference>
<dbReference type="InterPro" id="IPR036388">
    <property type="entry name" value="WH-like_DNA-bd_sf"/>
</dbReference>
<evidence type="ECO:0000256" key="4">
    <source>
        <dbReference type="ARBA" id="ARBA00023163"/>
    </source>
</evidence>
<keyword evidence="2" id="KW-0805">Transcription regulation</keyword>
<dbReference type="InterPro" id="IPR000847">
    <property type="entry name" value="LysR_HTH_N"/>
</dbReference>
<feature type="compositionally biased region" description="Low complexity" evidence="5">
    <location>
        <begin position="286"/>
        <end position="298"/>
    </location>
</feature>
<dbReference type="GO" id="GO:0003677">
    <property type="term" value="F:DNA binding"/>
    <property type="evidence" value="ECO:0007669"/>
    <property type="project" value="UniProtKB-KW"/>
</dbReference>
<keyword evidence="3 7" id="KW-0238">DNA-binding</keyword>
<dbReference type="EMBL" id="FOVH01000001">
    <property type="protein sequence ID" value="SFN13714.1"/>
    <property type="molecule type" value="Genomic_DNA"/>
</dbReference>
<accession>A0A1I4WIS2</accession>
<feature type="region of interest" description="Disordered" evidence="5">
    <location>
        <begin position="286"/>
        <end position="306"/>
    </location>
</feature>
<dbReference type="Proteomes" id="UP000183413">
    <property type="component" value="Unassembled WGS sequence"/>
</dbReference>
<evidence type="ECO:0000313" key="8">
    <source>
        <dbReference type="Proteomes" id="UP000183413"/>
    </source>
</evidence>
<evidence type="ECO:0000256" key="2">
    <source>
        <dbReference type="ARBA" id="ARBA00023015"/>
    </source>
</evidence>
<dbReference type="InParanoid" id="A0A1I4WIS2"/>
<dbReference type="SUPFAM" id="SSF53850">
    <property type="entry name" value="Periplasmic binding protein-like II"/>
    <property type="match status" value="1"/>
</dbReference>
<evidence type="ECO:0000256" key="3">
    <source>
        <dbReference type="ARBA" id="ARBA00023125"/>
    </source>
</evidence>
<reference evidence="7 8" key="1">
    <citation type="submission" date="2016-10" db="EMBL/GenBank/DDBJ databases">
        <authorList>
            <person name="de Groot N.N."/>
        </authorList>
    </citation>
    <scope>NUCLEOTIDE SEQUENCE [LARGE SCALE GENOMIC DNA]</scope>
    <source>
        <strain evidence="7 8">DSM 43067</strain>
    </source>
</reference>
<proteinExistence type="inferred from homology"/>
<evidence type="ECO:0000256" key="5">
    <source>
        <dbReference type="SAM" id="MobiDB-lite"/>
    </source>
</evidence>
<dbReference type="SUPFAM" id="SSF46785">
    <property type="entry name" value="Winged helix' DNA-binding domain"/>
    <property type="match status" value="1"/>
</dbReference>
<sequence length="306" mass="32526">MDLARLSTDALASFAVFADHLNFTRAAEELHISQPALHVKVRKLTETLGRPLYTRHGRRLVLTPAGEQVARFARDLDARVTAFLAGVHGAEPGRVPTLAAGEGAYLYLLGDAVHPGIRLINGDRARTLTAVRTGRADVGVAVLDVLPSDIEAVPLATYPQVLVMPDDHPLTARTHLTLADLADAALIVPPPSGPHRVTLERALRAAEVPWSIAVEAEGWPLMLHFASLRVGLAVVNGCVPPPPGLAAREIIDLPAVPYYALHLPGRADDPLVADLLTAIRTALRSTPCTSRSPSTSTPPRKPSGAS</sequence>
<dbReference type="CDD" id="cd05466">
    <property type="entry name" value="PBP2_LTTR_substrate"/>
    <property type="match status" value="1"/>
</dbReference>
<keyword evidence="4" id="KW-0804">Transcription</keyword>
<dbReference type="Gene3D" id="3.40.190.290">
    <property type="match status" value="1"/>
</dbReference>
<dbReference type="InterPro" id="IPR036390">
    <property type="entry name" value="WH_DNA-bd_sf"/>
</dbReference>
<dbReference type="InterPro" id="IPR005119">
    <property type="entry name" value="LysR_subst-bd"/>
</dbReference>
<name>A0A1I4WIS2_9ACTN</name>
<comment type="similarity">
    <text evidence="1">Belongs to the LysR transcriptional regulatory family.</text>
</comment>
<keyword evidence="8" id="KW-1185">Reference proteome</keyword>
<evidence type="ECO:0000313" key="7">
    <source>
        <dbReference type="EMBL" id="SFN13714.1"/>
    </source>
</evidence>
<dbReference type="GO" id="GO:0032993">
    <property type="term" value="C:protein-DNA complex"/>
    <property type="evidence" value="ECO:0007669"/>
    <property type="project" value="TreeGrafter"/>
</dbReference>
<organism evidence="7 8">
    <name type="scientific">Actinomadura madurae</name>
    <dbReference type="NCBI Taxonomy" id="1993"/>
    <lineage>
        <taxon>Bacteria</taxon>
        <taxon>Bacillati</taxon>
        <taxon>Actinomycetota</taxon>
        <taxon>Actinomycetes</taxon>
        <taxon>Streptosporangiales</taxon>
        <taxon>Thermomonosporaceae</taxon>
        <taxon>Actinomadura</taxon>
    </lineage>
</organism>
<dbReference type="PANTHER" id="PTHR30346:SF28">
    <property type="entry name" value="HTH-TYPE TRANSCRIPTIONAL REGULATOR CYNR"/>
    <property type="match status" value="1"/>
</dbReference>
<dbReference type="Gene3D" id="1.10.10.10">
    <property type="entry name" value="Winged helix-like DNA-binding domain superfamily/Winged helix DNA-binding domain"/>
    <property type="match status" value="1"/>
</dbReference>
<dbReference type="PRINTS" id="PR00039">
    <property type="entry name" value="HTHLYSR"/>
</dbReference>
<dbReference type="eggNOG" id="COG0583">
    <property type="taxonomic scope" value="Bacteria"/>
</dbReference>
<dbReference type="Pfam" id="PF00126">
    <property type="entry name" value="HTH_1"/>
    <property type="match status" value="1"/>
</dbReference>
<dbReference type="RefSeq" id="WP_083597185.1">
    <property type="nucleotide sequence ID" value="NZ_FOVH01000001.1"/>
</dbReference>
<evidence type="ECO:0000259" key="6">
    <source>
        <dbReference type="PROSITE" id="PS50931"/>
    </source>
</evidence>
<dbReference type="PANTHER" id="PTHR30346">
    <property type="entry name" value="TRANSCRIPTIONAL DUAL REGULATOR HCAR-RELATED"/>
    <property type="match status" value="1"/>
</dbReference>
<dbReference type="AlphaFoldDB" id="A0A1I4WIS2"/>
<gene>
    <name evidence="7" type="ORF">SAMN04489713_101372</name>
</gene>
<evidence type="ECO:0000256" key="1">
    <source>
        <dbReference type="ARBA" id="ARBA00009437"/>
    </source>
</evidence>
<dbReference type="PROSITE" id="PS50931">
    <property type="entry name" value="HTH_LYSR"/>
    <property type="match status" value="1"/>
</dbReference>
<dbReference type="GO" id="GO:0003700">
    <property type="term" value="F:DNA-binding transcription factor activity"/>
    <property type="evidence" value="ECO:0007669"/>
    <property type="project" value="InterPro"/>
</dbReference>
<feature type="domain" description="HTH lysR-type" evidence="6">
    <location>
        <begin position="1"/>
        <end position="63"/>
    </location>
</feature>
<dbReference type="STRING" id="1993.SAMN04489713_101372"/>
<protein>
    <submittedName>
        <fullName evidence="7">DNA-binding transcriptional regulator, LysR family</fullName>
    </submittedName>
</protein>